<organism evidence="3 4">
    <name type="scientific">Aduncisulcus paluster</name>
    <dbReference type="NCBI Taxonomy" id="2918883"/>
    <lineage>
        <taxon>Eukaryota</taxon>
        <taxon>Metamonada</taxon>
        <taxon>Carpediemonas-like organisms</taxon>
        <taxon>Aduncisulcus</taxon>
    </lineage>
</organism>
<dbReference type="Pfam" id="PF00078">
    <property type="entry name" value="RVT_1"/>
    <property type="match status" value="1"/>
</dbReference>
<accession>A0ABQ5KTZ9</accession>
<dbReference type="InterPro" id="IPR043128">
    <property type="entry name" value="Rev_trsase/Diguanyl_cyclase"/>
</dbReference>
<proteinExistence type="predicted"/>
<dbReference type="SUPFAM" id="SSF56672">
    <property type="entry name" value="DNA/RNA polymerases"/>
    <property type="match status" value="1"/>
</dbReference>
<comment type="caution">
    <text evidence="3">The sequence shown here is derived from an EMBL/GenBank/DDBJ whole genome shotgun (WGS) entry which is preliminary data.</text>
</comment>
<dbReference type="Gene3D" id="3.30.70.270">
    <property type="match status" value="1"/>
</dbReference>
<sequence>MVDKTFHRNGIKEENCEPHQIILIAITTPSTSPWAFPVVMVPKRDGTKRMCIDYVKLNEVTTPIRHPLPKMDETLDQLAGATIFGSMDLRNGFFQIKMSPESMKYTSFVTYNGQFEWKRMPFGLHIQEVEEIASHYGRVGSPLEKKLIRWKDRIKDKDPKVLRVYCLGFQVFMDGVAIVRNAKTSVLATKSSITRKARVKFQWIWEHSTLPDTKECRVSILNAIKEDILTLQRGILTPDGDTVIGYLSCLTADTSERTKILGLHPHLKRCQICEASGLGHPRIIIYHMPHDYMHLEVLRIGSYMLQFLEISLTLSAKKEIRKLSQINKIVSPFEVHPCASGIILFLSKPFLFLPFIAISNIFSRFTRASENVSKMTDCAEKEARVKCISELEDLMEQVSREKVREMLQDEEEEKKRKRREQTHQIVDELEEEDELEKEPESSRSPQIGERLPTRVTRCEAPILDESQSSNAFEEWSKQAGHKVGKPGPSTAAPCLNSFNVDDVKASYKFLFSLSPATIKAPKDLHTTPGEVESWVGYVENLQWCDFIAALALTRRYTKHCLTAWNEMECDAVEQDVHFQRQIIIPLCLHKKVLARDPVKMVKPHFMVHLKQWVVYNGPLCNYDSQAGERLNSTILRTYRFIRKQPTRHLLAARTLPFIGSTNPLTLGKTETVKGKVWVIADDERKVLVPSIVSASGMVSGLCHEFDRTISVSSRIVGELGLIYVYKVECKLTMSVDDLRYSVPMFCSKLDISVTDVPDGELIVFL</sequence>
<dbReference type="PANTHER" id="PTHR24559">
    <property type="entry name" value="TRANSPOSON TY3-I GAG-POL POLYPROTEIN"/>
    <property type="match status" value="1"/>
</dbReference>
<feature type="region of interest" description="Disordered" evidence="1">
    <location>
        <begin position="410"/>
        <end position="451"/>
    </location>
</feature>
<reference evidence="3" key="1">
    <citation type="submission" date="2022-03" db="EMBL/GenBank/DDBJ databases">
        <title>Draft genome sequence of Aduncisulcus paluster, a free-living microaerophilic Fornicata.</title>
        <authorList>
            <person name="Yuyama I."/>
            <person name="Kume K."/>
            <person name="Tamura T."/>
            <person name="Inagaki Y."/>
            <person name="Hashimoto T."/>
        </authorList>
    </citation>
    <scope>NUCLEOTIDE SEQUENCE</scope>
    <source>
        <strain evidence="3">NY0171</strain>
    </source>
</reference>
<keyword evidence="4" id="KW-1185">Reference proteome</keyword>
<evidence type="ECO:0000313" key="4">
    <source>
        <dbReference type="Proteomes" id="UP001057375"/>
    </source>
</evidence>
<gene>
    <name evidence="3" type="ORF">ADUPG1_008989</name>
</gene>
<dbReference type="InterPro" id="IPR053134">
    <property type="entry name" value="RNA-dir_DNA_polymerase"/>
</dbReference>
<feature type="compositionally biased region" description="Acidic residues" evidence="1">
    <location>
        <begin position="427"/>
        <end position="437"/>
    </location>
</feature>
<name>A0ABQ5KTZ9_9EUKA</name>
<dbReference type="Gene3D" id="3.10.10.10">
    <property type="entry name" value="HIV Type 1 Reverse Transcriptase, subunit A, domain 1"/>
    <property type="match status" value="1"/>
</dbReference>
<protein>
    <recommendedName>
        <fullName evidence="2">Reverse transcriptase domain-containing protein</fullName>
    </recommendedName>
</protein>
<evidence type="ECO:0000256" key="1">
    <source>
        <dbReference type="SAM" id="MobiDB-lite"/>
    </source>
</evidence>
<dbReference type="PANTHER" id="PTHR24559:SF444">
    <property type="entry name" value="REVERSE TRANSCRIPTASE DOMAIN-CONTAINING PROTEIN"/>
    <property type="match status" value="1"/>
</dbReference>
<dbReference type="CDD" id="cd01647">
    <property type="entry name" value="RT_LTR"/>
    <property type="match status" value="1"/>
</dbReference>
<dbReference type="InterPro" id="IPR043502">
    <property type="entry name" value="DNA/RNA_pol_sf"/>
</dbReference>
<dbReference type="EMBL" id="BQXS01011097">
    <property type="protein sequence ID" value="GKT35929.1"/>
    <property type="molecule type" value="Genomic_DNA"/>
</dbReference>
<dbReference type="Proteomes" id="UP001057375">
    <property type="component" value="Unassembled WGS sequence"/>
</dbReference>
<feature type="domain" description="Reverse transcriptase" evidence="2">
    <location>
        <begin position="41"/>
        <end position="125"/>
    </location>
</feature>
<evidence type="ECO:0000259" key="2">
    <source>
        <dbReference type="Pfam" id="PF00078"/>
    </source>
</evidence>
<evidence type="ECO:0000313" key="3">
    <source>
        <dbReference type="EMBL" id="GKT35929.1"/>
    </source>
</evidence>
<dbReference type="InterPro" id="IPR000477">
    <property type="entry name" value="RT_dom"/>
</dbReference>